<feature type="region of interest" description="Disordered" evidence="3">
    <location>
        <begin position="1211"/>
        <end position="1249"/>
    </location>
</feature>
<organism evidence="5 6">
    <name type="scientific">Allomyces macrogynus (strain ATCC 38327)</name>
    <name type="common">Allomyces javanicus var. macrogynus</name>
    <dbReference type="NCBI Taxonomy" id="578462"/>
    <lineage>
        <taxon>Eukaryota</taxon>
        <taxon>Fungi</taxon>
        <taxon>Fungi incertae sedis</taxon>
        <taxon>Blastocladiomycota</taxon>
        <taxon>Blastocladiomycetes</taxon>
        <taxon>Blastocladiales</taxon>
        <taxon>Blastocladiaceae</taxon>
        <taxon>Allomyces</taxon>
    </lineage>
</organism>
<dbReference type="SUPFAM" id="SSF48371">
    <property type="entry name" value="ARM repeat"/>
    <property type="match status" value="1"/>
</dbReference>
<feature type="compositionally biased region" description="Polar residues" evidence="3">
    <location>
        <begin position="570"/>
        <end position="579"/>
    </location>
</feature>
<dbReference type="AlphaFoldDB" id="A0A0L0S0U5"/>
<dbReference type="SMART" id="SM01310">
    <property type="entry name" value="RICTOR_V"/>
    <property type="match status" value="1"/>
</dbReference>
<dbReference type="SUPFAM" id="SSF46585">
    <property type="entry name" value="HR1 repeat"/>
    <property type="match status" value="1"/>
</dbReference>
<feature type="compositionally biased region" description="Basic and acidic residues" evidence="3">
    <location>
        <begin position="86"/>
        <end position="101"/>
    </location>
</feature>
<dbReference type="Pfam" id="PF14666">
    <property type="entry name" value="RICTOR_M"/>
    <property type="match status" value="1"/>
</dbReference>
<dbReference type="EMBL" id="GG745329">
    <property type="protein sequence ID" value="KNE55986.1"/>
    <property type="molecule type" value="Genomic_DNA"/>
</dbReference>
<dbReference type="Proteomes" id="UP000054350">
    <property type="component" value="Unassembled WGS sequence"/>
</dbReference>
<dbReference type="SMART" id="SM01303">
    <property type="entry name" value="RasGEF_N_2"/>
    <property type="match status" value="1"/>
</dbReference>
<feature type="compositionally biased region" description="Polar residues" evidence="3">
    <location>
        <begin position="136"/>
        <end position="146"/>
    </location>
</feature>
<accession>A0A0L0S0U5</accession>
<feature type="domain" description="REM-1" evidence="4">
    <location>
        <begin position="9"/>
        <end position="88"/>
    </location>
</feature>
<dbReference type="Pfam" id="PF14668">
    <property type="entry name" value="RICTOR_V"/>
    <property type="match status" value="1"/>
</dbReference>
<keyword evidence="6" id="KW-1185">Reference proteome</keyword>
<evidence type="ECO:0000313" key="5">
    <source>
        <dbReference type="EMBL" id="KNE55986.1"/>
    </source>
</evidence>
<keyword evidence="2" id="KW-0175">Coiled coil</keyword>
<evidence type="ECO:0000256" key="3">
    <source>
        <dbReference type="SAM" id="MobiDB-lite"/>
    </source>
</evidence>
<dbReference type="InterPro" id="IPR011072">
    <property type="entry name" value="HR1_rho-bd"/>
</dbReference>
<dbReference type="Gene3D" id="1.10.287.160">
    <property type="entry name" value="HR1 repeat"/>
    <property type="match status" value="1"/>
</dbReference>
<reference evidence="5 6" key="1">
    <citation type="submission" date="2009-11" db="EMBL/GenBank/DDBJ databases">
        <title>Annotation of Allomyces macrogynus ATCC 38327.</title>
        <authorList>
            <consortium name="The Broad Institute Genome Sequencing Platform"/>
            <person name="Russ C."/>
            <person name="Cuomo C."/>
            <person name="Burger G."/>
            <person name="Gray M.W."/>
            <person name="Holland P.W.H."/>
            <person name="King N."/>
            <person name="Lang F.B.F."/>
            <person name="Roger A.J."/>
            <person name="Ruiz-Trillo I."/>
            <person name="Young S.K."/>
            <person name="Zeng Q."/>
            <person name="Gargeya S."/>
            <person name="Fitzgerald M."/>
            <person name="Haas B."/>
            <person name="Abouelleil A."/>
            <person name="Alvarado L."/>
            <person name="Arachchi H.M."/>
            <person name="Berlin A."/>
            <person name="Chapman S.B."/>
            <person name="Gearin G."/>
            <person name="Goldberg J."/>
            <person name="Griggs A."/>
            <person name="Gujja S."/>
            <person name="Hansen M."/>
            <person name="Heiman D."/>
            <person name="Howarth C."/>
            <person name="Larimer J."/>
            <person name="Lui A."/>
            <person name="MacDonald P.J.P."/>
            <person name="McCowen C."/>
            <person name="Montmayeur A."/>
            <person name="Murphy C."/>
            <person name="Neiman D."/>
            <person name="Pearson M."/>
            <person name="Priest M."/>
            <person name="Roberts A."/>
            <person name="Saif S."/>
            <person name="Shea T."/>
            <person name="Sisk P."/>
            <person name="Stolte C."/>
            <person name="Sykes S."/>
            <person name="Wortman J."/>
            <person name="Nusbaum C."/>
            <person name="Birren B."/>
        </authorList>
    </citation>
    <scope>NUCLEOTIDE SEQUENCE [LARGE SCALE GENOMIC DNA]</scope>
    <source>
        <strain evidence="5 6">ATCC 38327</strain>
    </source>
</reference>
<dbReference type="SMART" id="SM01308">
    <property type="entry name" value="RICTOR_N"/>
    <property type="match status" value="1"/>
</dbReference>
<dbReference type="InterPro" id="IPR028268">
    <property type="entry name" value="Pianissimo_fam"/>
</dbReference>
<comment type="similarity">
    <text evidence="1">Belongs to the RICTOR family.</text>
</comment>
<sequence length="1264" mass="140570">MNVIKPARTVEGGESASHIEQAIAEINRQLLIETKIKIGAETMLAVAEKTSKGTTVPRTDVLQQLEQTNKKIDALNQQLQQYEAKIPGRDQEKRAKGRERSGSTPSEPQAVLGKSLKRIASLNMLSSGKLADTTAGADSSRSSMNQLRERRSEGNIISNDPPFSIHTILAGLQNRSLTEEAQLSGLDDLVYLIKSSPSLTRTVPVDIQILSVMRYLQDVTKPLRAAAYRCLRYLSRDIEAVEIMVKYHIELYIQRTLTKETKKLVEKEQCLRLVRTWIELPHSAGRIPLSIVRMIIALADHADDKFRLIAIETLTEMALSPHLPAVAQCGGVRSLCMGLLDCPRDMTEYLAMTLLALVDRPEFRCYVRPGVDIEAVVSVFSDAYSRGNLFEEKLAAAARALAALLHHWPGILYLCQDGSRVVRAIVDSLRLSYDDIRLAVLNLLQGLFQVYSPSPDSSHPDRLDLVGHATAFVLLIFVQAGLLESLIDLIGQSPSQAIMTTATALIGHLIELCNQLLPEHVAVAVQSLPGLFDLASRFRQREQIRHRAIAALAHIDESTTGVALAPPSSPTAAETDTGTAPSRAPVGAAAARADQVKALIGLAMDDAQVRALLHESGVLGAKAREYAKWSWPLLVELFQGPLMIPRRIDEVLRTTKFFKRMCSFYLPSKRLFCDLPMSKSNAIYIKVGTLLMTSLLSSSDGVNYLKEHRLLHELAGALTSLDPNRGVPDWQQILTAARLERTLTLGYFTILGSMTKSDAGVLLLNQFRFFSLFYHLSELIDRPDIMRILIVSLDYAKDGHCRTLLSKFLSCAVEEVRLFATLHLRTLIKQHPTGAATDLEWLLRLLSHQLYDPAEPVYRAAVTIFDEACHREVAKQILVDLQPTLEHLGDAAQPLLMRVLSTSPGFRYLRLIGYIEREYERWCTEACVQYVEKMELTLFRRFAKSLRSTSPFERGRYEDLLFPGDDSDDGWTIAHFFGELAKTPEGCQLIRDRGHFAEACRKLQAWDDKAADVLQLKAYMWLIGHVGSSKTGVAFIDQCDVLIDLSDIACEADTLSLRGTAFHVLGLIAKTPKGRDLLYDHGWECDGEHGYCVPAELADMTKIAPWKYKGSHPLEHLDLASVVDVSALDAVAREILEHVANLSNHILLNGSLKTLARLRTQHPAYFQSFELYLYVGRLLSAFNFRYSSRKFIQDLFDRVEYRATSSHRRALVPLPPPTAPSAAARPVPRRVPVPTAPSTATTVAATEPSPATLTPQAVVRGFML</sequence>
<dbReference type="InterPro" id="IPR028267">
    <property type="entry name" value="Pianissimo_N"/>
</dbReference>
<dbReference type="eggNOG" id="KOG3694">
    <property type="taxonomic scope" value="Eukaryota"/>
</dbReference>
<dbReference type="Gene3D" id="1.25.10.10">
    <property type="entry name" value="Leucine-rich Repeat Variant"/>
    <property type="match status" value="1"/>
</dbReference>
<dbReference type="PROSITE" id="PS51860">
    <property type="entry name" value="REM_1"/>
    <property type="match status" value="1"/>
</dbReference>
<dbReference type="InterPro" id="IPR029451">
    <property type="entry name" value="RICTOR_M"/>
</dbReference>
<feature type="compositionally biased region" description="Low complexity" evidence="3">
    <location>
        <begin position="1236"/>
        <end position="1249"/>
    </location>
</feature>
<evidence type="ECO:0000256" key="1">
    <source>
        <dbReference type="ARBA" id="ARBA00008878"/>
    </source>
</evidence>
<proteinExistence type="inferred from homology"/>
<reference evidence="6" key="2">
    <citation type="submission" date="2009-11" db="EMBL/GenBank/DDBJ databases">
        <title>The Genome Sequence of Allomyces macrogynus strain ATCC 38327.</title>
        <authorList>
            <consortium name="The Broad Institute Genome Sequencing Platform"/>
            <person name="Russ C."/>
            <person name="Cuomo C."/>
            <person name="Shea T."/>
            <person name="Young S.K."/>
            <person name="Zeng Q."/>
            <person name="Koehrsen M."/>
            <person name="Haas B."/>
            <person name="Borodovsky M."/>
            <person name="Guigo R."/>
            <person name="Alvarado L."/>
            <person name="Berlin A."/>
            <person name="Borenstein D."/>
            <person name="Chen Z."/>
            <person name="Engels R."/>
            <person name="Freedman E."/>
            <person name="Gellesch M."/>
            <person name="Goldberg J."/>
            <person name="Griggs A."/>
            <person name="Gujja S."/>
            <person name="Heiman D."/>
            <person name="Hepburn T."/>
            <person name="Howarth C."/>
            <person name="Jen D."/>
            <person name="Larson L."/>
            <person name="Lewis B."/>
            <person name="Mehta T."/>
            <person name="Park D."/>
            <person name="Pearson M."/>
            <person name="Roberts A."/>
            <person name="Saif S."/>
            <person name="Shenoy N."/>
            <person name="Sisk P."/>
            <person name="Stolte C."/>
            <person name="Sykes S."/>
            <person name="Walk T."/>
            <person name="White J."/>
            <person name="Yandava C."/>
            <person name="Burger G."/>
            <person name="Gray M.W."/>
            <person name="Holland P.W.H."/>
            <person name="King N."/>
            <person name="Lang F.B.F."/>
            <person name="Roger A.J."/>
            <person name="Ruiz-Trillo I."/>
            <person name="Lander E."/>
            <person name="Nusbaum C."/>
        </authorList>
    </citation>
    <scope>NUCLEOTIDE SEQUENCE [LARGE SCALE GENOMIC DNA]</scope>
    <source>
        <strain evidence="6">ATCC 38327</strain>
    </source>
</reference>
<dbReference type="InterPro" id="IPR029452">
    <property type="entry name" value="RICTOR_V"/>
</dbReference>
<protein>
    <recommendedName>
        <fullName evidence="4">REM-1 domain-containing protein</fullName>
    </recommendedName>
</protein>
<feature type="region of interest" description="Disordered" evidence="3">
    <location>
        <begin position="130"/>
        <end position="156"/>
    </location>
</feature>
<dbReference type="PANTHER" id="PTHR13298">
    <property type="entry name" value="CYTOSOLIC REGULATOR PIANISSIMO"/>
    <property type="match status" value="1"/>
</dbReference>
<feature type="region of interest" description="Disordered" evidence="3">
    <location>
        <begin position="561"/>
        <end position="583"/>
    </location>
</feature>
<dbReference type="VEuPathDB" id="FungiDB:AMAG_01832"/>
<dbReference type="InterPro" id="IPR036274">
    <property type="entry name" value="HR1_rpt_sf"/>
</dbReference>
<dbReference type="OrthoDB" id="271111at2759"/>
<dbReference type="OMA" id="PEWYQTF"/>
<evidence type="ECO:0000259" key="4">
    <source>
        <dbReference type="PROSITE" id="PS51860"/>
    </source>
</evidence>
<dbReference type="STRING" id="578462.A0A0L0S0U5"/>
<dbReference type="PANTHER" id="PTHR13298:SF11">
    <property type="entry name" value="RAPAMYCIN-INSENSITIVE COMPANION OF MTOR"/>
    <property type="match status" value="1"/>
</dbReference>
<evidence type="ECO:0000256" key="2">
    <source>
        <dbReference type="PROSITE-ProRule" id="PRU01207"/>
    </source>
</evidence>
<dbReference type="Pfam" id="PF14663">
    <property type="entry name" value="RasGEF_N_2"/>
    <property type="match status" value="1"/>
</dbReference>
<gene>
    <name evidence="5" type="ORF">AMAG_01832</name>
</gene>
<dbReference type="Pfam" id="PF02185">
    <property type="entry name" value="HR1"/>
    <property type="match status" value="1"/>
</dbReference>
<evidence type="ECO:0000313" key="6">
    <source>
        <dbReference type="Proteomes" id="UP000054350"/>
    </source>
</evidence>
<dbReference type="GO" id="GO:0038203">
    <property type="term" value="P:TORC2 signaling"/>
    <property type="evidence" value="ECO:0007669"/>
    <property type="project" value="TreeGrafter"/>
</dbReference>
<dbReference type="InterPro" id="IPR011989">
    <property type="entry name" value="ARM-like"/>
</dbReference>
<dbReference type="InterPro" id="IPR016024">
    <property type="entry name" value="ARM-type_fold"/>
</dbReference>
<name>A0A0L0S0U5_ALLM3</name>
<dbReference type="Pfam" id="PF14664">
    <property type="entry name" value="RICTOR_N"/>
    <property type="match status" value="1"/>
</dbReference>
<dbReference type="SMART" id="SM01307">
    <property type="entry name" value="RICTOR_M"/>
    <property type="match status" value="1"/>
</dbReference>
<dbReference type="GO" id="GO:0031932">
    <property type="term" value="C:TORC2 complex"/>
    <property type="evidence" value="ECO:0007669"/>
    <property type="project" value="InterPro"/>
</dbReference>
<dbReference type="InterPro" id="IPR029453">
    <property type="entry name" value="Rictor_IV"/>
</dbReference>
<feature type="region of interest" description="Disordered" evidence="3">
    <location>
        <begin position="83"/>
        <end position="112"/>
    </location>
</feature>
<dbReference type="SMART" id="SM00742">
    <property type="entry name" value="Hr1"/>
    <property type="match status" value="1"/>
</dbReference>